<protein>
    <submittedName>
        <fullName evidence="5">Uncharacterized protein</fullName>
    </submittedName>
</protein>
<dbReference type="EMBL" id="CAJOBI010000510">
    <property type="protein sequence ID" value="CAF3828163.1"/>
    <property type="molecule type" value="Genomic_DNA"/>
</dbReference>
<name>A0A819MUD7_9BILA</name>
<dbReference type="Proteomes" id="UP000663866">
    <property type="component" value="Unassembled WGS sequence"/>
</dbReference>
<dbReference type="Gene3D" id="3.40.50.11350">
    <property type="match status" value="1"/>
</dbReference>
<gene>
    <name evidence="4" type="ORF">GIL414_LOCUS10224</name>
    <name evidence="2" type="ORF">OVN521_LOCUS2467</name>
    <name evidence="3" type="ORF">SMN809_LOCUS2699</name>
    <name evidence="5" type="ORF">UXM345_LOCUS15253</name>
</gene>
<evidence type="ECO:0000313" key="3">
    <source>
        <dbReference type="EMBL" id="CAF3828163.1"/>
    </source>
</evidence>
<evidence type="ECO:0000313" key="4">
    <source>
        <dbReference type="EMBL" id="CAF3972395.1"/>
    </source>
</evidence>
<dbReference type="AlphaFoldDB" id="A0A819MUD7"/>
<evidence type="ECO:0000313" key="6">
    <source>
        <dbReference type="Proteomes" id="UP000663842"/>
    </source>
</evidence>
<accession>A0A819MUD7</accession>
<evidence type="ECO:0000313" key="5">
    <source>
        <dbReference type="EMBL" id="CAF3984731.1"/>
    </source>
</evidence>
<dbReference type="Proteomes" id="UP000681720">
    <property type="component" value="Unassembled WGS sequence"/>
</dbReference>
<feature type="transmembrane region" description="Helical" evidence="1">
    <location>
        <begin position="7"/>
        <end position="28"/>
    </location>
</feature>
<keyword evidence="1" id="KW-0812">Transmembrane</keyword>
<dbReference type="PANTHER" id="PTHR38332:SF1">
    <property type="entry name" value="RE49668P"/>
    <property type="match status" value="1"/>
</dbReference>
<organism evidence="5 6">
    <name type="scientific">Rotaria magnacalcarata</name>
    <dbReference type="NCBI Taxonomy" id="392030"/>
    <lineage>
        <taxon>Eukaryota</taxon>
        <taxon>Metazoa</taxon>
        <taxon>Spiralia</taxon>
        <taxon>Gnathifera</taxon>
        <taxon>Rotifera</taxon>
        <taxon>Eurotatoria</taxon>
        <taxon>Bdelloidea</taxon>
        <taxon>Philodinida</taxon>
        <taxon>Philodinidae</taxon>
        <taxon>Rotaria</taxon>
    </lineage>
</organism>
<dbReference type="EMBL" id="CAJOBG010000194">
    <property type="protein sequence ID" value="CAF3775108.1"/>
    <property type="molecule type" value="Genomic_DNA"/>
</dbReference>
<keyword evidence="1" id="KW-1133">Transmembrane helix</keyword>
<proteinExistence type="predicted"/>
<evidence type="ECO:0000313" key="7">
    <source>
        <dbReference type="Proteomes" id="UP000663866"/>
    </source>
</evidence>
<reference evidence="5" key="1">
    <citation type="submission" date="2021-02" db="EMBL/GenBank/DDBJ databases">
        <authorList>
            <person name="Nowell W R."/>
        </authorList>
    </citation>
    <scope>NUCLEOTIDE SEQUENCE</scope>
</reference>
<dbReference type="Proteomes" id="UP000676336">
    <property type="component" value="Unassembled WGS sequence"/>
</dbReference>
<sequence>MNRYQRLYVYMLIGFVIWFLIFISQILYFSTFSTPDYCWFSSCKKKFPLSKISKQRHRIINSYEKSILARIHHQPLLQRYESSHVNFVRLTKPRTSPKKYLIYTCNQPCGGWGDRTRKIVGAYLLSLVLNRTFLINITWPCPITHLLEPNFINWNQTIKHLSKLKNTTIYNLSASDNDYREVMSWTDIDVIFFKVKDLAYYSLLLWRDDFYRILHIHYGLHRSTLFIHTVFTLVYELLFKLKSHPQSHIDELSEKIHLRHLSCAHIRIGKNPTNPNDVVFPKRERMNTTVIGFLKNISKSNELIFISTDSEEIQSYARKQLRSRLLNIDGVIRHIDRSGKKLACDGLEKTILDFYMISRCHTMVMSKSAFSFWANTRRLKPYENLYIYCDGIKQIRGPGDYDRYPYGRFSSISCYKCLSINGSNPSCEDLFQGDVANKPSFLQAPCLTHLRGRAGLFPATHCIKLVAYTKAPKPIQYMYRTCGRDEANDNGIAHSSHCGFVKLDWLEKNEQFRVYSF</sequence>
<evidence type="ECO:0000256" key="1">
    <source>
        <dbReference type="SAM" id="Phobius"/>
    </source>
</evidence>
<comment type="caution">
    <text evidence="5">The sequence shown here is derived from an EMBL/GenBank/DDBJ whole genome shotgun (WGS) entry which is preliminary data.</text>
</comment>
<dbReference type="EMBL" id="CAJOBF010001800">
    <property type="protein sequence ID" value="CAF3984731.1"/>
    <property type="molecule type" value="Genomic_DNA"/>
</dbReference>
<dbReference type="PANTHER" id="PTHR38332">
    <property type="entry name" value="PROTEIN CBG11604"/>
    <property type="match status" value="1"/>
</dbReference>
<dbReference type="EMBL" id="CAJOBJ010003632">
    <property type="protein sequence ID" value="CAF3972395.1"/>
    <property type="molecule type" value="Genomic_DNA"/>
</dbReference>
<dbReference type="Proteomes" id="UP000663842">
    <property type="component" value="Unassembled WGS sequence"/>
</dbReference>
<keyword evidence="7" id="KW-1185">Reference proteome</keyword>
<evidence type="ECO:0000313" key="2">
    <source>
        <dbReference type="EMBL" id="CAF3775108.1"/>
    </source>
</evidence>
<keyword evidence="1" id="KW-0472">Membrane</keyword>